<organism evidence="2">
    <name type="scientific">Hexamita inflata</name>
    <dbReference type="NCBI Taxonomy" id="28002"/>
    <lineage>
        <taxon>Eukaryota</taxon>
        <taxon>Metamonada</taxon>
        <taxon>Diplomonadida</taxon>
        <taxon>Hexamitidae</taxon>
        <taxon>Hexamitinae</taxon>
        <taxon>Hexamita</taxon>
    </lineage>
</organism>
<dbReference type="AlphaFoldDB" id="A0AA86QHY9"/>
<reference evidence="3 4" key="2">
    <citation type="submission" date="2024-07" db="EMBL/GenBank/DDBJ databases">
        <authorList>
            <person name="Akdeniz Z."/>
        </authorList>
    </citation>
    <scope>NUCLEOTIDE SEQUENCE [LARGE SCALE GENOMIC DNA]</scope>
</reference>
<dbReference type="CDD" id="cd00167">
    <property type="entry name" value="SANT"/>
    <property type="match status" value="1"/>
</dbReference>
<dbReference type="PROSITE" id="PS51294">
    <property type="entry name" value="HTH_MYB"/>
    <property type="match status" value="1"/>
</dbReference>
<dbReference type="InterPro" id="IPR009057">
    <property type="entry name" value="Homeodomain-like_sf"/>
</dbReference>
<feature type="domain" description="HTH myb-type" evidence="1">
    <location>
        <begin position="1"/>
        <end position="55"/>
    </location>
</feature>
<sequence>MATRQTTRWTAEEETLFETLVDKYDRDFKKIQRAFANRTYNQIRSHFYNGVYKQQYQAQVKDTSIVQKDQSQASRDSMTEDESFEYSSFALFSLFD</sequence>
<evidence type="ECO:0000313" key="2">
    <source>
        <dbReference type="EMBL" id="CAI9956587.1"/>
    </source>
</evidence>
<reference evidence="2" key="1">
    <citation type="submission" date="2023-06" db="EMBL/GenBank/DDBJ databases">
        <authorList>
            <person name="Kurt Z."/>
        </authorList>
    </citation>
    <scope>NUCLEOTIDE SEQUENCE</scope>
</reference>
<dbReference type="Proteomes" id="UP001642409">
    <property type="component" value="Unassembled WGS sequence"/>
</dbReference>
<dbReference type="SMART" id="SM00717">
    <property type="entry name" value="SANT"/>
    <property type="match status" value="1"/>
</dbReference>
<protein>
    <submittedName>
        <fullName evidence="2">SANT/Myb domain</fullName>
    </submittedName>
    <submittedName>
        <fullName evidence="3">SANT/Myb_domain</fullName>
    </submittedName>
</protein>
<dbReference type="InterPro" id="IPR017930">
    <property type="entry name" value="Myb_dom"/>
</dbReference>
<accession>A0AA86QHY9</accession>
<evidence type="ECO:0000313" key="4">
    <source>
        <dbReference type="Proteomes" id="UP001642409"/>
    </source>
</evidence>
<evidence type="ECO:0000259" key="1">
    <source>
        <dbReference type="PROSITE" id="PS51294"/>
    </source>
</evidence>
<dbReference type="EMBL" id="CAXDID020000500">
    <property type="protein sequence ID" value="CAL6097640.1"/>
    <property type="molecule type" value="Genomic_DNA"/>
</dbReference>
<dbReference type="Pfam" id="PF00249">
    <property type="entry name" value="Myb_DNA-binding"/>
    <property type="match status" value="1"/>
</dbReference>
<dbReference type="SUPFAM" id="SSF46689">
    <property type="entry name" value="Homeodomain-like"/>
    <property type="match status" value="1"/>
</dbReference>
<dbReference type="InterPro" id="IPR001005">
    <property type="entry name" value="SANT/Myb"/>
</dbReference>
<keyword evidence="4" id="KW-1185">Reference proteome</keyword>
<proteinExistence type="predicted"/>
<name>A0AA86QHY9_9EUKA</name>
<evidence type="ECO:0000313" key="3">
    <source>
        <dbReference type="EMBL" id="CAL6097640.1"/>
    </source>
</evidence>
<dbReference type="Gene3D" id="1.10.10.60">
    <property type="entry name" value="Homeodomain-like"/>
    <property type="match status" value="1"/>
</dbReference>
<dbReference type="EMBL" id="CATOUU010000877">
    <property type="protein sequence ID" value="CAI9956587.1"/>
    <property type="molecule type" value="Genomic_DNA"/>
</dbReference>
<gene>
    <name evidence="2" type="ORF">HINF_LOCUS44232</name>
    <name evidence="3" type="ORF">HINF_LOCUS69190</name>
</gene>
<comment type="caution">
    <text evidence="2">The sequence shown here is derived from an EMBL/GenBank/DDBJ whole genome shotgun (WGS) entry which is preliminary data.</text>
</comment>